<keyword evidence="1" id="KW-0472">Membrane</keyword>
<dbReference type="AlphaFoldDB" id="A0A0E9X6S7"/>
<keyword evidence="1" id="KW-0812">Transmembrane</keyword>
<accession>A0A0E9X6S7</accession>
<feature type="transmembrane region" description="Helical" evidence="1">
    <location>
        <begin position="20"/>
        <end position="37"/>
    </location>
</feature>
<name>A0A0E9X6S7_ANGAN</name>
<reference evidence="2" key="2">
    <citation type="journal article" date="2015" name="Fish Shellfish Immunol.">
        <title>Early steps in the European eel (Anguilla anguilla)-Vibrio vulnificus interaction in the gills: Role of the RtxA13 toxin.</title>
        <authorList>
            <person name="Callol A."/>
            <person name="Pajuelo D."/>
            <person name="Ebbesson L."/>
            <person name="Teles M."/>
            <person name="MacKenzie S."/>
            <person name="Amaro C."/>
        </authorList>
    </citation>
    <scope>NUCLEOTIDE SEQUENCE</scope>
</reference>
<sequence>MGIVNLSPLHLLFHLNLNTVYFSLNVSLDCFNINISLRVHRYQR</sequence>
<evidence type="ECO:0000313" key="2">
    <source>
        <dbReference type="EMBL" id="JAH97388.1"/>
    </source>
</evidence>
<organism evidence="2">
    <name type="scientific">Anguilla anguilla</name>
    <name type="common">European freshwater eel</name>
    <name type="synonym">Muraena anguilla</name>
    <dbReference type="NCBI Taxonomy" id="7936"/>
    <lineage>
        <taxon>Eukaryota</taxon>
        <taxon>Metazoa</taxon>
        <taxon>Chordata</taxon>
        <taxon>Craniata</taxon>
        <taxon>Vertebrata</taxon>
        <taxon>Euteleostomi</taxon>
        <taxon>Actinopterygii</taxon>
        <taxon>Neopterygii</taxon>
        <taxon>Teleostei</taxon>
        <taxon>Anguilliformes</taxon>
        <taxon>Anguillidae</taxon>
        <taxon>Anguilla</taxon>
    </lineage>
</organism>
<reference evidence="2" key="1">
    <citation type="submission" date="2014-11" db="EMBL/GenBank/DDBJ databases">
        <authorList>
            <person name="Amaro Gonzalez C."/>
        </authorList>
    </citation>
    <scope>NUCLEOTIDE SEQUENCE</scope>
</reference>
<protein>
    <submittedName>
        <fullName evidence="2">Uncharacterized protein</fullName>
    </submittedName>
</protein>
<proteinExistence type="predicted"/>
<evidence type="ECO:0000256" key="1">
    <source>
        <dbReference type="SAM" id="Phobius"/>
    </source>
</evidence>
<dbReference type="EMBL" id="GBXM01011189">
    <property type="protein sequence ID" value="JAH97388.1"/>
    <property type="molecule type" value="Transcribed_RNA"/>
</dbReference>
<keyword evidence="1" id="KW-1133">Transmembrane helix</keyword>